<dbReference type="Gene3D" id="1.20.1560.10">
    <property type="entry name" value="ABC transporter type 1, transmembrane domain"/>
    <property type="match status" value="1"/>
</dbReference>
<name>A0A6A9V0J1_9ACTN</name>
<dbReference type="SMART" id="SM00382">
    <property type="entry name" value="AAA"/>
    <property type="match status" value="1"/>
</dbReference>
<dbReference type="NCBIfam" id="TIGR02857">
    <property type="entry name" value="CydD"/>
    <property type="match status" value="1"/>
</dbReference>
<dbReference type="InterPro" id="IPR027417">
    <property type="entry name" value="P-loop_NTPase"/>
</dbReference>
<dbReference type="Pfam" id="PF00664">
    <property type="entry name" value="ABC_membrane"/>
    <property type="match status" value="1"/>
</dbReference>
<comment type="caution">
    <text evidence="10">The sequence shown here is derived from an EMBL/GenBank/DDBJ whole genome shotgun (WGS) entry which is preliminary data.</text>
</comment>
<dbReference type="SUPFAM" id="SSF52540">
    <property type="entry name" value="P-loop containing nucleoside triphosphate hydrolases"/>
    <property type="match status" value="1"/>
</dbReference>
<dbReference type="InterPro" id="IPR039421">
    <property type="entry name" value="Type_1_exporter"/>
</dbReference>
<dbReference type="InterPro" id="IPR036640">
    <property type="entry name" value="ABC1_TM_sf"/>
</dbReference>
<evidence type="ECO:0000256" key="3">
    <source>
        <dbReference type="ARBA" id="ARBA00022741"/>
    </source>
</evidence>
<feature type="transmembrane region" description="Helical" evidence="7">
    <location>
        <begin position="135"/>
        <end position="156"/>
    </location>
</feature>
<gene>
    <name evidence="10" type="primary">cydD</name>
    <name evidence="10" type="ORF">GC722_06630</name>
</gene>
<keyword evidence="6 7" id="KW-0472">Membrane</keyword>
<reference evidence="10 11" key="1">
    <citation type="submission" date="2019-12" db="EMBL/GenBank/DDBJ databases">
        <title>Auraticoccus cholistani sp. nov., an actinomycete isolated from soil of Cholistan desert.</title>
        <authorList>
            <person name="Cheema M.T."/>
        </authorList>
    </citation>
    <scope>NUCLEOTIDE SEQUENCE [LARGE SCALE GENOMIC DNA]</scope>
    <source>
        <strain evidence="10 11">F435</strain>
    </source>
</reference>
<proteinExistence type="predicted"/>
<organism evidence="10 11">
    <name type="scientific">Auraticoccus cholistanensis</name>
    <dbReference type="NCBI Taxonomy" id="2656650"/>
    <lineage>
        <taxon>Bacteria</taxon>
        <taxon>Bacillati</taxon>
        <taxon>Actinomycetota</taxon>
        <taxon>Actinomycetes</taxon>
        <taxon>Propionibacteriales</taxon>
        <taxon>Propionibacteriaceae</taxon>
        <taxon>Auraticoccus</taxon>
    </lineage>
</organism>
<dbReference type="InterPro" id="IPR014216">
    <property type="entry name" value="ABC_transptr_CydD"/>
</dbReference>
<protein>
    <submittedName>
        <fullName evidence="10">Thiol reductant ABC exporter subunit CydD</fullName>
    </submittedName>
</protein>
<dbReference type="PROSITE" id="PS50893">
    <property type="entry name" value="ABC_TRANSPORTER_2"/>
    <property type="match status" value="1"/>
</dbReference>
<dbReference type="PROSITE" id="PS50929">
    <property type="entry name" value="ABC_TM1F"/>
    <property type="match status" value="1"/>
</dbReference>
<dbReference type="CDD" id="cd18584">
    <property type="entry name" value="ABC_6TM_AarD_CydD"/>
    <property type="match status" value="1"/>
</dbReference>
<dbReference type="RefSeq" id="WP_156609235.1">
    <property type="nucleotide sequence ID" value="NZ_WPCU01000005.1"/>
</dbReference>
<accession>A0A6A9V0J1</accession>
<evidence type="ECO:0000256" key="6">
    <source>
        <dbReference type="ARBA" id="ARBA00023136"/>
    </source>
</evidence>
<keyword evidence="11" id="KW-1185">Reference proteome</keyword>
<dbReference type="InterPro" id="IPR011527">
    <property type="entry name" value="ABC1_TM_dom"/>
</dbReference>
<keyword evidence="4" id="KW-0067">ATP-binding</keyword>
<dbReference type="InterPro" id="IPR003439">
    <property type="entry name" value="ABC_transporter-like_ATP-bd"/>
</dbReference>
<evidence type="ECO:0000256" key="5">
    <source>
        <dbReference type="ARBA" id="ARBA00022989"/>
    </source>
</evidence>
<dbReference type="GO" id="GO:0005886">
    <property type="term" value="C:plasma membrane"/>
    <property type="evidence" value="ECO:0007669"/>
    <property type="project" value="UniProtKB-SubCell"/>
</dbReference>
<dbReference type="Proteomes" id="UP000435304">
    <property type="component" value="Unassembled WGS sequence"/>
</dbReference>
<evidence type="ECO:0000313" key="11">
    <source>
        <dbReference type="Proteomes" id="UP000435304"/>
    </source>
</evidence>
<evidence type="ECO:0000256" key="4">
    <source>
        <dbReference type="ARBA" id="ARBA00022840"/>
    </source>
</evidence>
<keyword evidence="2 7" id="KW-0812">Transmembrane</keyword>
<feature type="transmembrane region" description="Helical" evidence="7">
    <location>
        <begin position="21"/>
        <end position="40"/>
    </location>
</feature>
<dbReference type="GO" id="GO:0042883">
    <property type="term" value="P:cysteine transport"/>
    <property type="evidence" value="ECO:0007669"/>
    <property type="project" value="InterPro"/>
</dbReference>
<dbReference type="GO" id="GO:0140359">
    <property type="term" value="F:ABC-type transporter activity"/>
    <property type="evidence" value="ECO:0007669"/>
    <property type="project" value="InterPro"/>
</dbReference>
<dbReference type="GO" id="GO:0005524">
    <property type="term" value="F:ATP binding"/>
    <property type="evidence" value="ECO:0007669"/>
    <property type="project" value="UniProtKB-KW"/>
</dbReference>
<dbReference type="GO" id="GO:0016887">
    <property type="term" value="F:ATP hydrolysis activity"/>
    <property type="evidence" value="ECO:0007669"/>
    <property type="project" value="InterPro"/>
</dbReference>
<evidence type="ECO:0000259" key="8">
    <source>
        <dbReference type="PROSITE" id="PS50893"/>
    </source>
</evidence>
<feature type="domain" description="ABC transporter" evidence="8">
    <location>
        <begin position="334"/>
        <end position="567"/>
    </location>
</feature>
<feature type="transmembrane region" description="Helical" evidence="7">
    <location>
        <begin position="241"/>
        <end position="265"/>
    </location>
</feature>
<evidence type="ECO:0000313" key="10">
    <source>
        <dbReference type="EMBL" id="MVA75699.1"/>
    </source>
</evidence>
<keyword evidence="5 7" id="KW-1133">Transmembrane helix</keyword>
<dbReference type="EMBL" id="WPCU01000005">
    <property type="protein sequence ID" value="MVA75699.1"/>
    <property type="molecule type" value="Genomic_DNA"/>
</dbReference>
<dbReference type="Pfam" id="PF00005">
    <property type="entry name" value="ABC_tran"/>
    <property type="match status" value="1"/>
</dbReference>
<dbReference type="PANTHER" id="PTHR24221">
    <property type="entry name" value="ATP-BINDING CASSETTE SUB-FAMILY B"/>
    <property type="match status" value="1"/>
</dbReference>
<keyword evidence="3" id="KW-0547">Nucleotide-binding</keyword>
<evidence type="ECO:0000256" key="7">
    <source>
        <dbReference type="SAM" id="Phobius"/>
    </source>
</evidence>
<feature type="transmembrane region" description="Helical" evidence="7">
    <location>
        <begin position="162"/>
        <end position="179"/>
    </location>
</feature>
<dbReference type="AlphaFoldDB" id="A0A6A9V0J1"/>
<sequence length="571" mass="59388">MRRGWTGRVLALPGSRGLLPVCVLLALVVAAAVAVQWTLLARVVGRVVDQDVAPAALLPLLAGVVLAWLVRSGALAVRDRTAARASSRVRAGARRALAEKLLRLGPEAAAGERAGELASTATEGVARLDAVVGRFLPGAVNAVVVAGCLLVLVLVLDPLSGLLLLLTGPLLVVFLWLVGTHAGRAAERQWESLGMLGALLVDTLRVLPVLVAHRRGPSAARWLAGVGEAYRTATLKVLRTAFLSGFVLELGAALCTALVAVTVGIRLFEGGLELERALLVLLLAPEFFAPLRALGADQHARLEGRPAAERLFALLDQPEPPRGRRPVPPGVPHVRLVGVTVRAQDRVLLDAVDLDLPPRSRTALVGPSGAGKTTAARVLLGLTTPCTGAVLVDGVPLAELDPDAWRARVAYVPERPWLLPGSVADNVRLGRPDADHAAVGRALAAAQLLDVVRRLPRGVDTVLGEDGARLSGGERLRLALARAFVADAGLVVLDEPTSQLDAAGEAAVLAALDTLAEGRTVLTITHRQAPLELHQRVVRLAGGRVATETGVAAGEGLTVTGTVPAGGESRA</sequence>
<feature type="domain" description="ABC transmembrane type-1" evidence="9">
    <location>
        <begin position="21"/>
        <end position="303"/>
    </location>
</feature>
<evidence type="ECO:0000256" key="1">
    <source>
        <dbReference type="ARBA" id="ARBA00004651"/>
    </source>
</evidence>
<evidence type="ECO:0000256" key="2">
    <source>
        <dbReference type="ARBA" id="ARBA00022692"/>
    </source>
</evidence>
<dbReference type="InterPro" id="IPR003593">
    <property type="entry name" value="AAA+_ATPase"/>
</dbReference>
<dbReference type="SUPFAM" id="SSF90123">
    <property type="entry name" value="ABC transporter transmembrane region"/>
    <property type="match status" value="1"/>
</dbReference>
<dbReference type="PANTHER" id="PTHR24221:SF590">
    <property type="entry name" value="COMPONENT LINKED WITH THE ASSEMBLY OF CYTOCHROME' TRANSPORT TRANSMEMBRANE ATP-BINDING PROTEIN ABC TRANSPORTER CYDD-RELATED"/>
    <property type="match status" value="1"/>
</dbReference>
<evidence type="ECO:0000259" key="9">
    <source>
        <dbReference type="PROSITE" id="PS50929"/>
    </source>
</evidence>
<comment type="subcellular location">
    <subcellularLocation>
        <location evidence="1">Cell membrane</location>
        <topology evidence="1">Multi-pass membrane protein</topology>
    </subcellularLocation>
</comment>
<dbReference type="Gene3D" id="3.40.50.300">
    <property type="entry name" value="P-loop containing nucleotide triphosphate hydrolases"/>
    <property type="match status" value="1"/>
</dbReference>
<feature type="transmembrane region" description="Helical" evidence="7">
    <location>
        <begin position="52"/>
        <end position="70"/>
    </location>
</feature>